<dbReference type="GeneID" id="69060629"/>
<dbReference type="AlphaFoldDB" id="A0A510DYS0"/>
<dbReference type="PANTHER" id="PTHR35901">
    <property type="entry name" value="RIBONUCLEASE VAPC3"/>
    <property type="match status" value="1"/>
</dbReference>
<dbReference type="STRING" id="1294262.GCA_001316085_03139"/>
<evidence type="ECO:0000313" key="4">
    <source>
        <dbReference type="Proteomes" id="UP000322983"/>
    </source>
</evidence>
<dbReference type="RefSeq" id="WP_232048919.1">
    <property type="nucleotide sequence ID" value="NZ_AP018929.1"/>
</dbReference>
<name>A0A510DYS0_9CREN</name>
<dbReference type="InterPro" id="IPR051619">
    <property type="entry name" value="TypeII_TA_RNase_PINc/VapC"/>
</dbReference>
<dbReference type="InterPro" id="IPR044153">
    <property type="entry name" value="PIN_Pae0151-like"/>
</dbReference>
<evidence type="ECO:0000313" key="3">
    <source>
        <dbReference type="EMBL" id="BBG25100.1"/>
    </source>
</evidence>
<dbReference type="KEGG" id="step:IC006_2435"/>
<feature type="domain" description="PIN" evidence="2">
    <location>
        <begin position="10"/>
        <end position="70"/>
    </location>
</feature>
<keyword evidence="1" id="KW-0460">Magnesium</keyword>
<reference evidence="3 4" key="1">
    <citation type="journal article" date="2020" name="Int. J. Syst. Evol. Microbiol.">
        <title>Sulfuracidifex tepidarius gen. nov., sp. nov. and transfer of Sulfolobus metallicus Huber and Stetter 1992 to the genus Sulfuracidifex as Sulfuracidifex metallicus comb. nov.</title>
        <authorList>
            <person name="Itoh T."/>
            <person name="Miura T."/>
            <person name="Sakai H.D."/>
            <person name="Kato S."/>
            <person name="Ohkuma M."/>
            <person name="Takashina T."/>
        </authorList>
    </citation>
    <scope>NUCLEOTIDE SEQUENCE [LARGE SCALE GENOMIC DNA]</scope>
    <source>
        <strain evidence="3 4">IC-006</strain>
    </source>
</reference>
<sequence>MSEDVSVKILSDLVKGEAIKIISQEEYLIDAFRIAIEEKITVYDALFISLAKTKGIELVTCDRKQYEAAVKEGLNASLLV</sequence>
<dbReference type="Gene3D" id="3.40.50.1010">
    <property type="entry name" value="5'-nuclease"/>
    <property type="match status" value="1"/>
</dbReference>
<gene>
    <name evidence="3" type="ORF">IC006_2435</name>
</gene>
<proteinExistence type="predicted"/>
<dbReference type="InterPro" id="IPR029060">
    <property type="entry name" value="PIN-like_dom_sf"/>
</dbReference>
<dbReference type="Proteomes" id="UP000322983">
    <property type="component" value="Chromosome"/>
</dbReference>
<organism evidence="3 4">
    <name type="scientific">Sulfuracidifex tepidarius</name>
    <dbReference type="NCBI Taxonomy" id="1294262"/>
    <lineage>
        <taxon>Archaea</taxon>
        <taxon>Thermoproteota</taxon>
        <taxon>Thermoprotei</taxon>
        <taxon>Sulfolobales</taxon>
        <taxon>Sulfolobaceae</taxon>
        <taxon>Sulfuracidifex</taxon>
    </lineage>
</organism>
<dbReference type="SUPFAM" id="SSF88723">
    <property type="entry name" value="PIN domain-like"/>
    <property type="match status" value="1"/>
</dbReference>
<dbReference type="CDD" id="cd09873">
    <property type="entry name" value="PIN_Pae0151-like"/>
    <property type="match status" value="1"/>
</dbReference>
<evidence type="ECO:0000256" key="1">
    <source>
        <dbReference type="ARBA" id="ARBA00022842"/>
    </source>
</evidence>
<dbReference type="EMBL" id="AP018929">
    <property type="protein sequence ID" value="BBG25100.1"/>
    <property type="molecule type" value="Genomic_DNA"/>
</dbReference>
<evidence type="ECO:0000259" key="2">
    <source>
        <dbReference type="Pfam" id="PF01850"/>
    </source>
</evidence>
<accession>A0A510DYS0</accession>
<keyword evidence="4" id="KW-1185">Reference proteome</keyword>
<protein>
    <submittedName>
        <fullName evidence="3">Ribonuclease VapC3</fullName>
    </submittedName>
</protein>
<dbReference type="InterPro" id="IPR002716">
    <property type="entry name" value="PIN_dom"/>
</dbReference>
<dbReference type="PANTHER" id="PTHR35901:SF1">
    <property type="entry name" value="EXONUCLEASE VAPC9"/>
    <property type="match status" value="1"/>
</dbReference>
<dbReference type="Pfam" id="PF01850">
    <property type="entry name" value="PIN"/>
    <property type="match status" value="1"/>
</dbReference>